<protein>
    <submittedName>
        <fullName evidence="2">Uncharacterized protein</fullName>
    </submittedName>
</protein>
<gene>
    <name evidence="2" type="ORF">AKO1_007857</name>
</gene>
<dbReference type="AlphaFoldDB" id="A0AAW2YPY2"/>
<dbReference type="Proteomes" id="UP001431209">
    <property type="component" value="Unassembled WGS sequence"/>
</dbReference>
<sequence>MSVAQQSMGLDEMNDSVARLQLQLKETQDSIRRICDRAKYLKSKASERKDQPEPESTPEEIRLKSENERLHQQISQLQDALVTAGSTPKPVEELHTLVDHSDALKSLEKQNLQLSNQNKILRETLAQHEAAVIMVVQRCHEQQTQEREIQNERLEKLQKMLQKERADNIKQLSENTILRTQLQKMADGLREVAHQRDAEMTDVETSLLSISKENDNLRTLLFLSDEEQQ</sequence>
<evidence type="ECO:0000313" key="3">
    <source>
        <dbReference type="Proteomes" id="UP001431209"/>
    </source>
</evidence>
<keyword evidence="3" id="KW-1185">Reference proteome</keyword>
<dbReference type="EMBL" id="JAOPGA020000489">
    <property type="protein sequence ID" value="KAL0478973.1"/>
    <property type="molecule type" value="Genomic_DNA"/>
</dbReference>
<reference evidence="2 3" key="1">
    <citation type="submission" date="2024-03" db="EMBL/GenBank/DDBJ databases">
        <title>The Acrasis kona genome and developmental transcriptomes reveal deep origins of eukaryotic multicellular pathways.</title>
        <authorList>
            <person name="Sheikh S."/>
            <person name="Fu C.-J."/>
            <person name="Brown M.W."/>
            <person name="Baldauf S.L."/>
        </authorList>
    </citation>
    <scope>NUCLEOTIDE SEQUENCE [LARGE SCALE GENOMIC DNA]</scope>
    <source>
        <strain evidence="2 3">ATCC MYA-3509</strain>
    </source>
</reference>
<feature type="compositionally biased region" description="Basic and acidic residues" evidence="1">
    <location>
        <begin position="41"/>
        <end position="52"/>
    </location>
</feature>
<feature type="region of interest" description="Disordered" evidence="1">
    <location>
        <begin position="41"/>
        <end position="60"/>
    </location>
</feature>
<evidence type="ECO:0000313" key="2">
    <source>
        <dbReference type="EMBL" id="KAL0478973.1"/>
    </source>
</evidence>
<name>A0AAW2YPY2_9EUKA</name>
<organism evidence="2 3">
    <name type="scientific">Acrasis kona</name>
    <dbReference type="NCBI Taxonomy" id="1008807"/>
    <lineage>
        <taxon>Eukaryota</taxon>
        <taxon>Discoba</taxon>
        <taxon>Heterolobosea</taxon>
        <taxon>Tetramitia</taxon>
        <taxon>Eutetramitia</taxon>
        <taxon>Acrasidae</taxon>
        <taxon>Acrasis</taxon>
    </lineage>
</organism>
<accession>A0AAW2YPY2</accession>
<evidence type="ECO:0000256" key="1">
    <source>
        <dbReference type="SAM" id="MobiDB-lite"/>
    </source>
</evidence>
<proteinExistence type="predicted"/>
<comment type="caution">
    <text evidence="2">The sequence shown here is derived from an EMBL/GenBank/DDBJ whole genome shotgun (WGS) entry which is preliminary data.</text>
</comment>